<gene>
    <name evidence="1" type="ORF">TR51_01805</name>
</gene>
<dbReference type="PATRIC" id="fig|2064.6.peg.408"/>
<sequence>MLAAMIPEQSGRWDREEIPMTASVTENALREVPLDSWNRLAEMANALADENGGATTGEQIKDDYINITEEASARSGDGFLVGLPSPQALPNGDLVVGPYEVQVPDIPAVTIVVEGTYHSGGPNDWYLKGTAKLKVAGKTVWTTEYHFSALQRYASFHPDVLLAKADVTVGVFGSNNCLRIFGQGCYRYTPMSSWTCSEFDETLLCFAQQEVMAQAAVEPFAVFQGECGANSGATSEQGLKIGQQVQVGDETDLSSCVVGNNQACVYSIRLIVNSGVYGYAIQVDGQGPRTLVGSFYLAFKDDTGAIYKLNLTSSTRSTHTVKFNTAKPIFHSFKWSNGPIPKW</sequence>
<protein>
    <submittedName>
        <fullName evidence="1">Uncharacterized protein</fullName>
    </submittedName>
</protein>
<dbReference type="Proteomes" id="UP000032066">
    <property type="component" value="Unassembled WGS sequence"/>
</dbReference>
<organism evidence="1 2">
    <name type="scientific">Kitasatospora griseola</name>
    <name type="common">Streptomyces griseolosporeus</name>
    <dbReference type="NCBI Taxonomy" id="2064"/>
    <lineage>
        <taxon>Bacteria</taxon>
        <taxon>Bacillati</taxon>
        <taxon>Actinomycetota</taxon>
        <taxon>Actinomycetes</taxon>
        <taxon>Kitasatosporales</taxon>
        <taxon>Streptomycetaceae</taxon>
        <taxon>Kitasatospora</taxon>
    </lineage>
</organism>
<accession>A0A0D0Q5N0</accession>
<evidence type="ECO:0000313" key="2">
    <source>
        <dbReference type="Proteomes" id="UP000032066"/>
    </source>
</evidence>
<comment type="caution">
    <text evidence="1">The sequence shown here is derived from an EMBL/GenBank/DDBJ whole genome shotgun (WGS) entry which is preliminary data.</text>
</comment>
<reference evidence="1 2" key="1">
    <citation type="submission" date="2015-02" db="EMBL/GenBank/DDBJ databases">
        <title>Draft genome sequence of Kitasatospora griseola MF730-N6, a bafilomycin, terpentecin and satosporin producer.</title>
        <authorList>
            <person name="Arens J.C."/>
            <person name="Haltli B."/>
            <person name="Kerr R.G."/>
        </authorList>
    </citation>
    <scope>NUCLEOTIDE SEQUENCE [LARGE SCALE GENOMIC DNA]</scope>
    <source>
        <strain evidence="1 2">MF730-N6</strain>
    </source>
</reference>
<dbReference type="AlphaFoldDB" id="A0A0D0Q5N0"/>
<name>A0A0D0Q5N0_KITGR</name>
<evidence type="ECO:0000313" key="1">
    <source>
        <dbReference type="EMBL" id="KIQ66388.1"/>
    </source>
</evidence>
<proteinExistence type="predicted"/>
<keyword evidence="2" id="KW-1185">Reference proteome</keyword>
<dbReference type="EMBL" id="JXZB01000001">
    <property type="protein sequence ID" value="KIQ66388.1"/>
    <property type="molecule type" value="Genomic_DNA"/>
</dbReference>